<keyword evidence="3" id="KW-1185">Reference proteome</keyword>
<comment type="caution">
    <text evidence="2">The sequence shown here is derived from an EMBL/GenBank/DDBJ whole genome shotgun (WGS) entry which is preliminary data.</text>
</comment>
<dbReference type="Proteomes" id="UP000265520">
    <property type="component" value="Unassembled WGS sequence"/>
</dbReference>
<feature type="non-terminal residue" evidence="2">
    <location>
        <position position="1"/>
    </location>
</feature>
<name>A0A392RWU0_9FABA</name>
<reference evidence="2 3" key="1">
    <citation type="journal article" date="2018" name="Front. Plant Sci.">
        <title>Red Clover (Trifolium pratense) and Zigzag Clover (T. medium) - A Picture of Genomic Similarities and Differences.</title>
        <authorList>
            <person name="Dluhosova J."/>
            <person name="Istvanek J."/>
            <person name="Nedelnik J."/>
            <person name="Repkova J."/>
        </authorList>
    </citation>
    <scope>NUCLEOTIDE SEQUENCE [LARGE SCALE GENOMIC DNA]</scope>
    <source>
        <strain evidence="3">cv. 10/8</strain>
        <tissue evidence="2">Leaf</tissue>
    </source>
</reference>
<evidence type="ECO:0000313" key="3">
    <source>
        <dbReference type="Proteomes" id="UP000265520"/>
    </source>
</evidence>
<proteinExistence type="predicted"/>
<feature type="region of interest" description="Disordered" evidence="1">
    <location>
        <begin position="34"/>
        <end position="119"/>
    </location>
</feature>
<feature type="compositionally biased region" description="Basic and acidic residues" evidence="1">
    <location>
        <begin position="38"/>
        <end position="50"/>
    </location>
</feature>
<organism evidence="2 3">
    <name type="scientific">Trifolium medium</name>
    <dbReference type="NCBI Taxonomy" id="97028"/>
    <lineage>
        <taxon>Eukaryota</taxon>
        <taxon>Viridiplantae</taxon>
        <taxon>Streptophyta</taxon>
        <taxon>Embryophyta</taxon>
        <taxon>Tracheophyta</taxon>
        <taxon>Spermatophyta</taxon>
        <taxon>Magnoliopsida</taxon>
        <taxon>eudicotyledons</taxon>
        <taxon>Gunneridae</taxon>
        <taxon>Pentapetalae</taxon>
        <taxon>rosids</taxon>
        <taxon>fabids</taxon>
        <taxon>Fabales</taxon>
        <taxon>Fabaceae</taxon>
        <taxon>Papilionoideae</taxon>
        <taxon>50 kb inversion clade</taxon>
        <taxon>NPAAA clade</taxon>
        <taxon>Hologalegina</taxon>
        <taxon>IRL clade</taxon>
        <taxon>Trifolieae</taxon>
        <taxon>Trifolium</taxon>
    </lineage>
</organism>
<accession>A0A392RWU0</accession>
<sequence length="119" mass="12208">CLFQSKVQPTKEDVALVAVDGSLDLDLVGGGDLAGCRKSGERESDTRGLGEEVLGSGGSNKRDGAFNEEVLGSGGSNKRDGAFNAGLRSNSQRRRSVSPPPFKTCGPGSLLGQGEDVGL</sequence>
<evidence type="ECO:0000313" key="2">
    <source>
        <dbReference type="EMBL" id="MCI40260.1"/>
    </source>
</evidence>
<dbReference type="EMBL" id="LXQA010277679">
    <property type="protein sequence ID" value="MCI40260.1"/>
    <property type="molecule type" value="Genomic_DNA"/>
</dbReference>
<dbReference type="AlphaFoldDB" id="A0A392RWU0"/>
<protein>
    <submittedName>
        <fullName evidence="2">Uncharacterized protein</fullName>
    </submittedName>
</protein>
<feature type="compositionally biased region" description="Gly residues" evidence="1">
    <location>
        <begin position="109"/>
        <end position="119"/>
    </location>
</feature>
<evidence type="ECO:0000256" key="1">
    <source>
        <dbReference type="SAM" id="MobiDB-lite"/>
    </source>
</evidence>
<feature type="non-terminal residue" evidence="2">
    <location>
        <position position="119"/>
    </location>
</feature>